<dbReference type="Pfam" id="PF00059">
    <property type="entry name" value="Lectin_C"/>
    <property type="match status" value="1"/>
</dbReference>
<gene>
    <name evidence="9" type="ORF">CGI_10008940</name>
</gene>
<dbReference type="SMART" id="SM00192">
    <property type="entry name" value="LDLa"/>
    <property type="match status" value="1"/>
</dbReference>
<feature type="disulfide bond" evidence="6">
    <location>
        <begin position="184"/>
        <end position="202"/>
    </location>
</feature>
<dbReference type="CDD" id="cd00112">
    <property type="entry name" value="LDLa"/>
    <property type="match status" value="1"/>
</dbReference>
<feature type="transmembrane region" description="Helical" evidence="8">
    <location>
        <begin position="1466"/>
        <end position="1491"/>
    </location>
</feature>
<comment type="caution">
    <text evidence="6">Lacks conserved residue(s) required for the propagation of feature annotation.</text>
</comment>
<dbReference type="SMART" id="SM00034">
    <property type="entry name" value="CLECT"/>
    <property type="match status" value="1"/>
</dbReference>
<dbReference type="SUPFAM" id="SSF56436">
    <property type="entry name" value="C-type lectin-like"/>
    <property type="match status" value="1"/>
</dbReference>
<dbReference type="Gene3D" id="3.10.100.10">
    <property type="entry name" value="Mannose-Binding Protein A, subunit A"/>
    <property type="match status" value="1"/>
</dbReference>
<dbReference type="PANTHER" id="PTHR14905">
    <property type="entry name" value="NG37"/>
    <property type="match status" value="1"/>
</dbReference>
<feature type="disulfide bond" evidence="6">
    <location>
        <begin position="196"/>
        <end position="211"/>
    </location>
</feature>
<dbReference type="Pfam" id="PF23560">
    <property type="entry name" value="GBD_Hemicentin"/>
    <property type="match status" value="2"/>
</dbReference>
<dbReference type="InParanoid" id="K1QCR8"/>
<feature type="compositionally biased region" description="Basic and acidic residues" evidence="7">
    <location>
        <begin position="1079"/>
        <end position="1088"/>
    </location>
</feature>
<keyword evidence="5" id="KW-0325">Glycoprotein</keyword>
<evidence type="ECO:0000256" key="8">
    <source>
        <dbReference type="SAM" id="Phobius"/>
    </source>
</evidence>
<dbReference type="InterPro" id="IPR036055">
    <property type="entry name" value="LDL_receptor-like_sf"/>
</dbReference>
<evidence type="ECO:0000256" key="2">
    <source>
        <dbReference type="ARBA" id="ARBA00022525"/>
    </source>
</evidence>
<keyword evidence="8" id="KW-1133">Transmembrane helix</keyword>
<dbReference type="SUPFAM" id="SSF49854">
    <property type="entry name" value="Spermadhesin, CUB domain"/>
    <property type="match status" value="1"/>
</dbReference>
<dbReference type="InterPro" id="IPR056475">
    <property type="entry name" value="GBD_Hemicentin/VWA7"/>
</dbReference>
<evidence type="ECO:0000256" key="5">
    <source>
        <dbReference type="ARBA" id="ARBA00023180"/>
    </source>
</evidence>
<sequence>MVKQYMQNQSGQKQHTIGFRWCLGHNDGKMGDIDFKCPSGSKFYQGYCFRKETVPMTWKHAKTACLRSGMYLAWIEDGIENEYVATHVMFDVNQYWIGLSNTSSTAGQNEVSWSQYRMSEDKTIPVYKGLWKNLQPADFIEENKCVSTRKDKYDNHWTVTNCRKKLPFVCKLMGAPKPHDIIFCGNGGYIHKNWKCDGQNDCGDMSDEIDCSSSCSELRMLEKGKTGTITITSVDNNAFCTWTIQAPVGARIKITIKDTSIYNTTDGKEMKKWLHNMTAHGGGDCPEMALTGIVNALKIANPGSCVFFFTDADAKDPEKQNEVINLINAKHFKLVYFLRGDCGGGSRRRRSEFTVQNPTCILNDNSRRAGRARRSSAGFDLFSKIASATGGQIVHTSSSSLGGLLGSFVKNNMGASKLGVTSFEMSTPTHSISVDSDLSILTVTIEGLSSAIYVSLDRPDGSTQMFSGTASIDEIGSTTVISVQNPPAGVWNLQKSQTGTWRVKVGGSGNIDFTYKFMEDVHGIKYPITGTSPITGSKLLISISVTGLSPSARVTNIILKKPNGVILTKLPVSDTSSGSNRVLYAYFDVTPEEFFVSINGSIGTNIFTREKSDIIRPVTGEITFTSKPENLVLGENSVIDVAVKNTGSTSQTYQLTATSVPSGFPTQRSYSVTVGPRSNKEISLTLTPTNISVATLSVKLTLGGQTLQTISRTLMVVDVPPPKFNEVNRTSSCRQEMLNYYNCKKQNWTLVLDVAFRASLSQLYVTPTTVQLKYARNSPSVYVATLSGTCCTYKSQLTAIDARGNMKTKTIDFLGGNVFNTTVENFDILTKPIPVKTDKKHESLVHYIKVLTLAGAGTMVLALVVAIMLLFWLDGDCRMVHFLQTIEDIINKVAQTQRYHHGDSARTMSCNQIEAGHLLLQSLRDEIINQSQAANPNWDAVRDLTGQYLFTLQEFYSNTNWVEIFGNQICQDLDECYLDPRKKQGVNKETSRPENTLDHLQQQAMEAATRASVEFLIGEGTGLLHIIGIDKFKELLGMTHKKLCYNCLAQGLSVILIMDGAGSVSRETRATTRSNIDANQRESSERMRRGSGGLDFFDKIASATGGLIVHTTSTSLGTILGSFVANNMGVAGLEVDSFTMSSGTEHTWSVDEDLSLLTVRIEGVSSTSMLTLDRPDGSTQAFSGSASVDVIGSTTVLSIQKPPAGKWTLHKMESGTWKVKVGGSGNIDFTYKFMEDVHGIKYPITGTSPITGTTVLLSVTVTGLPVAARVLHIILKTLDGAILKVLPVKDNYSDASRVLYAEYNVTSEEFLVSINGILHSQTFTREKSEAVTPVTGSVEFSSKPEKLVLGKTSVIEVNVTNTGSARRVFQVTKTSTPAGFVTGSSLPVSVAAHAFKIVNIPVTAKSLTLAGTCCVYRSTVTAIDIRGNMKTWPVDFSGGQTFNTTVENFDRLVKSEKISSVSNKSFLYGVIGGGIGGLVVVAAIVAVLVYFNRARGKAPEDDGVDSLSASCFEASFKHVHETFLRYGLSVFLRYDLGKKLGTS</sequence>
<dbReference type="InterPro" id="IPR016186">
    <property type="entry name" value="C-type_lectin-like/link_sf"/>
</dbReference>
<proteinExistence type="predicted"/>
<evidence type="ECO:0000256" key="4">
    <source>
        <dbReference type="ARBA" id="ARBA00023157"/>
    </source>
</evidence>
<evidence type="ECO:0000313" key="9">
    <source>
        <dbReference type="EMBL" id="EKC19316.1"/>
    </source>
</evidence>
<dbReference type="InterPro" id="IPR001304">
    <property type="entry name" value="C-type_lectin-like"/>
</dbReference>
<dbReference type="InterPro" id="IPR035914">
    <property type="entry name" value="Sperma_CUB_dom_sf"/>
</dbReference>
<keyword evidence="8" id="KW-0812">Transmembrane</keyword>
<dbReference type="HOGENOM" id="CLU_246735_0_0_1"/>
<keyword evidence="8" id="KW-0472">Membrane</keyword>
<dbReference type="Pfam" id="PF25107">
    <property type="entry name" value="VWA7_N"/>
    <property type="match status" value="1"/>
</dbReference>
<dbReference type="InterPro" id="IPR002172">
    <property type="entry name" value="LDrepeatLR_classA_rpt"/>
</dbReference>
<dbReference type="PROSITE" id="PS50068">
    <property type="entry name" value="LDLRA_2"/>
    <property type="match status" value="1"/>
</dbReference>
<keyword evidence="3" id="KW-0732">Signal</keyword>
<dbReference type="Pfam" id="PF00057">
    <property type="entry name" value="Ldl_recept_a"/>
    <property type="match status" value="1"/>
</dbReference>
<evidence type="ECO:0000256" key="7">
    <source>
        <dbReference type="SAM" id="MobiDB-lite"/>
    </source>
</evidence>
<feature type="transmembrane region" description="Helical" evidence="8">
    <location>
        <begin position="850"/>
        <end position="873"/>
    </location>
</feature>
<keyword evidence="2" id="KW-0964">Secreted</keyword>
<dbReference type="EMBL" id="JH823253">
    <property type="protein sequence ID" value="EKC19316.1"/>
    <property type="molecule type" value="Genomic_DNA"/>
</dbReference>
<dbReference type="InterPro" id="IPR056862">
    <property type="entry name" value="VWA7_N"/>
</dbReference>
<dbReference type="CDD" id="cd00037">
    <property type="entry name" value="CLECT"/>
    <property type="match status" value="1"/>
</dbReference>
<evidence type="ECO:0000256" key="1">
    <source>
        <dbReference type="ARBA" id="ARBA00004613"/>
    </source>
</evidence>
<name>K1QCR8_MAGGI</name>
<organism evidence="9">
    <name type="scientific">Magallana gigas</name>
    <name type="common">Pacific oyster</name>
    <name type="synonym">Crassostrea gigas</name>
    <dbReference type="NCBI Taxonomy" id="29159"/>
    <lineage>
        <taxon>Eukaryota</taxon>
        <taxon>Metazoa</taxon>
        <taxon>Spiralia</taxon>
        <taxon>Lophotrochozoa</taxon>
        <taxon>Mollusca</taxon>
        <taxon>Bivalvia</taxon>
        <taxon>Autobranchia</taxon>
        <taxon>Pteriomorphia</taxon>
        <taxon>Ostreida</taxon>
        <taxon>Ostreoidea</taxon>
        <taxon>Ostreidae</taxon>
        <taxon>Magallana</taxon>
    </lineage>
</organism>
<protein>
    <submittedName>
        <fullName evidence="9">Hemicentin-1</fullName>
    </submittedName>
</protein>
<dbReference type="PANTHER" id="PTHR14905:SF7">
    <property type="entry name" value="VON WILLEBRAND FACTOR A DOMAIN-CONTAINING PROTEIN 7"/>
    <property type="match status" value="1"/>
</dbReference>
<comment type="subcellular location">
    <subcellularLocation>
        <location evidence="1">Secreted</location>
    </subcellularLocation>
</comment>
<dbReference type="SUPFAM" id="SSF57424">
    <property type="entry name" value="LDL receptor-like module"/>
    <property type="match status" value="1"/>
</dbReference>
<feature type="region of interest" description="Disordered" evidence="7">
    <location>
        <begin position="1067"/>
        <end position="1089"/>
    </location>
</feature>
<dbReference type="GO" id="GO:0005576">
    <property type="term" value="C:extracellular region"/>
    <property type="evidence" value="ECO:0007669"/>
    <property type="project" value="UniProtKB-SubCell"/>
</dbReference>
<accession>K1QCR8</accession>
<evidence type="ECO:0000256" key="6">
    <source>
        <dbReference type="PROSITE-ProRule" id="PRU00124"/>
    </source>
</evidence>
<dbReference type="InterPro" id="IPR056861">
    <property type="entry name" value="HMCN1-like_VWA"/>
</dbReference>
<evidence type="ECO:0000256" key="3">
    <source>
        <dbReference type="ARBA" id="ARBA00022729"/>
    </source>
</evidence>
<dbReference type="Gene3D" id="4.10.400.10">
    <property type="entry name" value="Low-density Lipoprotein Receptor"/>
    <property type="match status" value="1"/>
</dbReference>
<dbReference type="PROSITE" id="PS50041">
    <property type="entry name" value="C_TYPE_LECTIN_2"/>
    <property type="match status" value="1"/>
</dbReference>
<dbReference type="InterPro" id="IPR016187">
    <property type="entry name" value="CTDL_fold"/>
</dbReference>
<keyword evidence="4 6" id="KW-1015">Disulfide bond</keyword>
<reference evidence="9" key="1">
    <citation type="journal article" date="2012" name="Nature">
        <title>The oyster genome reveals stress adaptation and complexity of shell formation.</title>
        <authorList>
            <person name="Zhang G."/>
            <person name="Fang X."/>
            <person name="Guo X."/>
            <person name="Li L."/>
            <person name="Luo R."/>
            <person name="Xu F."/>
            <person name="Yang P."/>
            <person name="Zhang L."/>
            <person name="Wang X."/>
            <person name="Qi H."/>
            <person name="Xiong Z."/>
            <person name="Que H."/>
            <person name="Xie Y."/>
            <person name="Holland P.W."/>
            <person name="Paps J."/>
            <person name="Zhu Y."/>
            <person name="Wu F."/>
            <person name="Chen Y."/>
            <person name="Wang J."/>
            <person name="Peng C."/>
            <person name="Meng J."/>
            <person name="Yang L."/>
            <person name="Liu J."/>
            <person name="Wen B."/>
            <person name="Zhang N."/>
            <person name="Huang Z."/>
            <person name="Zhu Q."/>
            <person name="Feng Y."/>
            <person name="Mount A."/>
            <person name="Hedgecock D."/>
            <person name="Xu Z."/>
            <person name="Liu Y."/>
            <person name="Domazet-Loso T."/>
            <person name="Du Y."/>
            <person name="Sun X."/>
            <person name="Zhang S."/>
            <person name="Liu B."/>
            <person name="Cheng P."/>
            <person name="Jiang X."/>
            <person name="Li J."/>
            <person name="Fan D."/>
            <person name="Wang W."/>
            <person name="Fu W."/>
            <person name="Wang T."/>
            <person name="Wang B."/>
            <person name="Zhang J."/>
            <person name="Peng Z."/>
            <person name="Li Y."/>
            <person name="Li N."/>
            <person name="Wang J."/>
            <person name="Chen M."/>
            <person name="He Y."/>
            <person name="Tan F."/>
            <person name="Song X."/>
            <person name="Zheng Q."/>
            <person name="Huang R."/>
            <person name="Yang H."/>
            <person name="Du X."/>
            <person name="Chen L."/>
            <person name="Yang M."/>
            <person name="Gaffney P.M."/>
            <person name="Wang S."/>
            <person name="Luo L."/>
            <person name="She Z."/>
            <person name="Ming Y."/>
            <person name="Huang W."/>
            <person name="Zhang S."/>
            <person name="Huang B."/>
            <person name="Zhang Y."/>
            <person name="Qu T."/>
            <person name="Ni P."/>
            <person name="Miao G."/>
            <person name="Wang J."/>
            <person name="Wang Q."/>
            <person name="Steinberg C.E."/>
            <person name="Wang H."/>
            <person name="Li N."/>
            <person name="Qian L."/>
            <person name="Zhang G."/>
            <person name="Li Y."/>
            <person name="Yang H."/>
            <person name="Liu X."/>
            <person name="Wang J."/>
            <person name="Yin Y."/>
            <person name="Wang J."/>
        </authorList>
    </citation>
    <scope>NUCLEOTIDE SEQUENCE [LARGE SCALE GENOMIC DNA]</scope>
    <source>
        <strain evidence="9">05x7-T-G4-1.051#20</strain>
    </source>
</reference>
<dbReference type="Pfam" id="PF25106">
    <property type="entry name" value="VWA_4"/>
    <property type="match status" value="1"/>
</dbReference>
<dbReference type="InterPro" id="IPR052577">
    <property type="entry name" value="VWA7"/>
</dbReference>